<dbReference type="Proteomes" id="UP001165960">
    <property type="component" value="Unassembled WGS sequence"/>
</dbReference>
<evidence type="ECO:0000313" key="2">
    <source>
        <dbReference type="Proteomes" id="UP001165960"/>
    </source>
</evidence>
<keyword evidence="2" id="KW-1185">Reference proteome</keyword>
<protein>
    <submittedName>
        <fullName evidence="1">Uncharacterized protein</fullName>
    </submittedName>
</protein>
<gene>
    <name evidence="1" type="ORF">DSO57_1030471</name>
</gene>
<comment type="caution">
    <text evidence="1">The sequence shown here is derived from an EMBL/GenBank/DDBJ whole genome shotgun (WGS) entry which is preliminary data.</text>
</comment>
<evidence type="ECO:0000313" key="1">
    <source>
        <dbReference type="EMBL" id="KAJ9052816.1"/>
    </source>
</evidence>
<organism evidence="1 2">
    <name type="scientific">Entomophthora muscae</name>
    <dbReference type="NCBI Taxonomy" id="34485"/>
    <lineage>
        <taxon>Eukaryota</taxon>
        <taxon>Fungi</taxon>
        <taxon>Fungi incertae sedis</taxon>
        <taxon>Zoopagomycota</taxon>
        <taxon>Entomophthoromycotina</taxon>
        <taxon>Entomophthoromycetes</taxon>
        <taxon>Entomophthorales</taxon>
        <taxon>Entomophthoraceae</taxon>
        <taxon>Entomophthora</taxon>
    </lineage>
</organism>
<reference evidence="1" key="1">
    <citation type="submission" date="2022-04" db="EMBL/GenBank/DDBJ databases">
        <title>Genome of the entomopathogenic fungus Entomophthora muscae.</title>
        <authorList>
            <person name="Elya C."/>
            <person name="Lovett B.R."/>
            <person name="Lee E."/>
            <person name="Macias A.M."/>
            <person name="Hajek A.E."/>
            <person name="De Bivort B.L."/>
            <person name="Kasson M.T."/>
            <person name="De Fine Licht H.H."/>
            <person name="Stajich J.E."/>
        </authorList>
    </citation>
    <scope>NUCLEOTIDE SEQUENCE</scope>
    <source>
        <strain evidence="1">Berkeley</strain>
    </source>
</reference>
<dbReference type="EMBL" id="QTSX02006599">
    <property type="protein sequence ID" value="KAJ9052816.1"/>
    <property type="molecule type" value="Genomic_DNA"/>
</dbReference>
<proteinExistence type="predicted"/>
<accession>A0ACC2RRV3</accession>
<name>A0ACC2RRV3_9FUNG</name>
<sequence>MTVQVSSGLNPSCTWPIPRKVISIHVFNEVIVMVENQMEGIARSCKTQNQQRTADKPLKEIDNLNAVIDKKWVKAEVAQIALENLDLPYFFPNNYDKKITRYTLFGDGCAQPAGRQSFPNYDIIDSNSNARPPTAENILASQSEAAESPPAPS</sequence>